<keyword evidence="3" id="KW-0732">Signal</keyword>
<dbReference type="InterPro" id="IPR043519">
    <property type="entry name" value="NT_sf"/>
</dbReference>
<evidence type="ECO:0000256" key="3">
    <source>
        <dbReference type="SAM" id="SignalP"/>
    </source>
</evidence>
<name>A0A058Z5N5_FONAL</name>
<evidence type="ECO:0000313" key="5">
    <source>
        <dbReference type="Proteomes" id="UP000030693"/>
    </source>
</evidence>
<dbReference type="GO" id="GO:0090071">
    <property type="term" value="P:negative regulation of ribosome biogenesis"/>
    <property type="evidence" value="ECO:0007669"/>
    <property type="project" value="TreeGrafter"/>
</dbReference>
<dbReference type="EMBL" id="KB932207">
    <property type="protein sequence ID" value="KCV68837.1"/>
    <property type="molecule type" value="Genomic_DNA"/>
</dbReference>
<evidence type="ECO:0000313" key="4">
    <source>
        <dbReference type="EMBL" id="KCV68837.1"/>
    </source>
</evidence>
<dbReference type="Pfam" id="PF02410">
    <property type="entry name" value="RsfS"/>
    <property type="match status" value="1"/>
</dbReference>
<dbReference type="Proteomes" id="UP000030693">
    <property type="component" value="Unassembled WGS sequence"/>
</dbReference>
<dbReference type="SUPFAM" id="SSF81301">
    <property type="entry name" value="Nucleotidyltransferase"/>
    <property type="match status" value="1"/>
</dbReference>
<feature type="compositionally biased region" description="Low complexity" evidence="2">
    <location>
        <begin position="151"/>
        <end position="181"/>
    </location>
</feature>
<feature type="region of interest" description="Disordered" evidence="2">
    <location>
        <begin position="307"/>
        <end position="339"/>
    </location>
</feature>
<sequence>MASLFSLGLARPALARLGPPTGLSATTAALCKYPPRAAYSTDSSDSPGGKARGRRTRPAPPTSQAALLPRAQPAHDRMLRLHERHGRIQRTELERLVTEASERAAQQMADAASEAIREEERRSQQLAHDAVAAALAEAELEAARARLRAAATAATQQQQQQHGAPVPEGGPAPEAGAMVAPQPATRARVPLWLSSAKNSLNERTHFVPATFDPAAGDHRHHLPQYNSDGVLNPRGLPDGYIPTLQELVDLLRFEGGQDVVVLDTTWRASSLHHLIVATGQSPRHLRSLAEAASQALRYSHGRYRATHSVSLDEDAGPGAGPRLVRDPPPPAPIEGKPADGWMTVDTGALMLSFMSPSYRQYYDLETLWTGMDVDDWVPEFRQRSLEDGPAE</sequence>
<dbReference type="STRING" id="691883.A0A058Z5N5"/>
<dbReference type="PANTHER" id="PTHR21043">
    <property type="entry name" value="IOJAP SUPERFAMILY ORTHOLOG"/>
    <property type="match status" value="1"/>
</dbReference>
<feature type="region of interest" description="Disordered" evidence="2">
    <location>
        <begin position="36"/>
        <end position="65"/>
    </location>
</feature>
<dbReference type="OrthoDB" id="21330at2759"/>
<dbReference type="AlphaFoldDB" id="A0A058Z5N5"/>
<evidence type="ECO:0000256" key="2">
    <source>
        <dbReference type="SAM" id="MobiDB-lite"/>
    </source>
</evidence>
<protein>
    <submittedName>
        <fullName evidence="4">Uncharacterized protein</fullName>
    </submittedName>
</protein>
<dbReference type="GeneID" id="20528980"/>
<dbReference type="GO" id="GO:0005739">
    <property type="term" value="C:mitochondrion"/>
    <property type="evidence" value="ECO:0007669"/>
    <property type="project" value="TreeGrafter"/>
</dbReference>
<accession>A0A058Z5N5</accession>
<dbReference type="eggNOG" id="KOG3212">
    <property type="taxonomic scope" value="Eukaryota"/>
</dbReference>
<dbReference type="PANTHER" id="PTHR21043:SF0">
    <property type="entry name" value="MITOCHONDRIAL ASSEMBLY OF RIBOSOMAL LARGE SUBUNIT PROTEIN 1"/>
    <property type="match status" value="1"/>
</dbReference>
<evidence type="ECO:0000256" key="1">
    <source>
        <dbReference type="ARBA" id="ARBA00010574"/>
    </source>
</evidence>
<feature type="chain" id="PRO_5012113389" evidence="3">
    <location>
        <begin position="16"/>
        <end position="391"/>
    </location>
</feature>
<dbReference type="GO" id="GO:0043023">
    <property type="term" value="F:ribosomal large subunit binding"/>
    <property type="evidence" value="ECO:0007669"/>
    <property type="project" value="TreeGrafter"/>
</dbReference>
<gene>
    <name evidence="4" type="ORF">H696_04255</name>
</gene>
<feature type="region of interest" description="Disordered" evidence="2">
    <location>
        <begin position="151"/>
        <end position="182"/>
    </location>
</feature>
<dbReference type="RefSeq" id="XP_009496408.1">
    <property type="nucleotide sequence ID" value="XM_009498133.1"/>
</dbReference>
<keyword evidence="5" id="KW-1185">Reference proteome</keyword>
<dbReference type="GO" id="GO:0017148">
    <property type="term" value="P:negative regulation of translation"/>
    <property type="evidence" value="ECO:0007669"/>
    <property type="project" value="TreeGrafter"/>
</dbReference>
<comment type="similarity">
    <text evidence="1">Belongs to the Iojap/RsfS family.</text>
</comment>
<feature type="signal peptide" evidence="3">
    <location>
        <begin position="1"/>
        <end position="15"/>
    </location>
</feature>
<organism evidence="4">
    <name type="scientific">Fonticula alba</name>
    <name type="common">Slime mold</name>
    <dbReference type="NCBI Taxonomy" id="691883"/>
    <lineage>
        <taxon>Eukaryota</taxon>
        <taxon>Rotosphaerida</taxon>
        <taxon>Fonticulaceae</taxon>
        <taxon>Fonticula</taxon>
    </lineage>
</organism>
<dbReference type="InterPro" id="IPR004394">
    <property type="entry name" value="Iojap/RsfS/C7orf30"/>
</dbReference>
<proteinExistence type="inferred from homology"/>
<reference evidence="4" key="1">
    <citation type="submission" date="2013-04" db="EMBL/GenBank/DDBJ databases">
        <title>The Genome Sequence of Fonticula alba ATCC 38817.</title>
        <authorList>
            <consortium name="The Broad Institute Genomics Platform"/>
            <person name="Russ C."/>
            <person name="Cuomo C."/>
            <person name="Burger G."/>
            <person name="Gray M.W."/>
            <person name="Holland P.W.H."/>
            <person name="King N."/>
            <person name="Lang F.B.F."/>
            <person name="Roger A.J."/>
            <person name="Ruiz-Trillo I."/>
            <person name="Brown M."/>
            <person name="Walker B."/>
            <person name="Young S."/>
            <person name="Zeng Q."/>
            <person name="Gargeya S."/>
            <person name="Fitzgerald M."/>
            <person name="Haas B."/>
            <person name="Abouelleil A."/>
            <person name="Allen A.W."/>
            <person name="Alvarado L."/>
            <person name="Arachchi H.M."/>
            <person name="Berlin A.M."/>
            <person name="Chapman S.B."/>
            <person name="Gainer-Dewar J."/>
            <person name="Goldberg J."/>
            <person name="Griggs A."/>
            <person name="Gujja S."/>
            <person name="Hansen M."/>
            <person name="Howarth C."/>
            <person name="Imamovic A."/>
            <person name="Ireland A."/>
            <person name="Larimer J."/>
            <person name="McCowan C."/>
            <person name="Murphy C."/>
            <person name="Pearson M."/>
            <person name="Poon T.W."/>
            <person name="Priest M."/>
            <person name="Roberts A."/>
            <person name="Saif S."/>
            <person name="Shea T."/>
            <person name="Sisk P."/>
            <person name="Sykes S."/>
            <person name="Wortman J."/>
            <person name="Nusbaum C."/>
            <person name="Birren B."/>
        </authorList>
    </citation>
    <scope>NUCLEOTIDE SEQUENCE [LARGE SCALE GENOMIC DNA]</scope>
    <source>
        <strain evidence="4">ATCC 38817</strain>
    </source>
</reference>
<dbReference type="Gene3D" id="3.30.460.10">
    <property type="entry name" value="Beta Polymerase, domain 2"/>
    <property type="match status" value="1"/>
</dbReference>